<sequence length="575" mass="62937">MMSSSNATDSTNNGGPAGQQVAEPAPKHFTIGDVHPDNDKYRGLTGDIGEQDVKQKYFEEDFKFVMPDHLRRPHQVNPRAAAPPASGAYDQGDLNSTAPYPSDLSTTQLDGSRSTVSESTARDKSVPGSDDDDGVKQSLAFRVAGKVDNLTGATQKVIKRRRTDDRKNGTICGMRRKVFWIVFIVASLVIIGLSVGLGVGLAVANDNDYYASYYDDGIANLGNISTSPEAVYLNTTLSSLNFTDEFGYDNIVVFYQLNSKVLCRSLWNSSDEKWTAAVVSNETLGIEKGSPLSSNLYWYNDDNGFEVRLYAVTEDRTLNGWISSSHTNGSVLEFWANSSIASFDAVPVGEGSSIVSNGNENFGTLALDMVAYQDHNGTMHLLLANGDTSAPVWAASVMPFEDYLPSWNTPMALTPVYQRGDPSLSLFYYSEFGYLRQVSIHSATDVTQVYGVADTGSSMRFYEGTPYTVLAAFTAGWNDTSDDLKVQVLGLDGLLYNYSYQNAWLMAYQYGQWAAKEYIPTMANNRNPMALTANQAGRVYGTIVQNTSVVIYEWMWEGGNSYKPIGVVNTTLPSG</sequence>
<dbReference type="OrthoDB" id="4659572at2759"/>
<dbReference type="OMA" id="NDWSNNT"/>
<feature type="transmembrane region" description="Helical" evidence="2">
    <location>
        <begin position="178"/>
        <end position="204"/>
    </location>
</feature>
<organism evidence="3 4">
    <name type="scientific">Verticillium dahliae</name>
    <name type="common">Verticillium wilt</name>
    <dbReference type="NCBI Taxonomy" id="27337"/>
    <lineage>
        <taxon>Eukaryota</taxon>
        <taxon>Fungi</taxon>
        <taxon>Dikarya</taxon>
        <taxon>Ascomycota</taxon>
        <taxon>Pezizomycotina</taxon>
        <taxon>Sordariomycetes</taxon>
        <taxon>Hypocreomycetidae</taxon>
        <taxon>Glomerellales</taxon>
        <taxon>Plectosphaerellaceae</taxon>
        <taxon>Verticillium</taxon>
    </lineage>
</organism>
<gene>
    <name evidence="3" type="ORF">VDGE_08158</name>
</gene>
<comment type="caution">
    <text evidence="3">The sequence shown here is derived from an EMBL/GenBank/DDBJ whole genome shotgun (WGS) entry which is preliminary data.</text>
</comment>
<reference evidence="3 4" key="1">
    <citation type="submission" date="2018-12" db="EMBL/GenBank/DDBJ databases">
        <title>Genome of Verticillium dahliae isolate Getta Getta.</title>
        <authorList>
            <person name="Gardiner D.M."/>
        </authorList>
    </citation>
    <scope>NUCLEOTIDE SEQUENCE [LARGE SCALE GENOMIC DNA]</scope>
    <source>
        <strain evidence="3 4">Getta Getta</strain>
    </source>
</reference>
<evidence type="ECO:0000313" key="4">
    <source>
        <dbReference type="Proteomes" id="UP000288725"/>
    </source>
</evidence>
<evidence type="ECO:0000313" key="3">
    <source>
        <dbReference type="EMBL" id="RXG46626.1"/>
    </source>
</evidence>
<protein>
    <recommendedName>
        <fullName evidence="5">Fucose-specific lectin</fullName>
    </recommendedName>
</protein>
<dbReference type="SUPFAM" id="SSF89372">
    <property type="entry name" value="Fucose-specific lectin"/>
    <property type="match status" value="1"/>
</dbReference>
<evidence type="ECO:0000256" key="2">
    <source>
        <dbReference type="SAM" id="Phobius"/>
    </source>
</evidence>
<feature type="compositionally biased region" description="Polar residues" evidence="1">
    <location>
        <begin position="1"/>
        <end position="14"/>
    </location>
</feature>
<feature type="region of interest" description="Disordered" evidence="1">
    <location>
        <begin position="1"/>
        <end position="48"/>
    </location>
</feature>
<feature type="region of interest" description="Disordered" evidence="1">
    <location>
        <begin position="74"/>
        <end position="135"/>
    </location>
</feature>
<evidence type="ECO:0000256" key="1">
    <source>
        <dbReference type="SAM" id="MobiDB-lite"/>
    </source>
</evidence>
<keyword evidence="2" id="KW-0472">Membrane</keyword>
<accession>A0A444RZN1</accession>
<dbReference type="AlphaFoldDB" id="A0A444RZN1"/>
<dbReference type="Gene3D" id="2.120.10.70">
    <property type="entry name" value="Fucose-specific lectin"/>
    <property type="match status" value="1"/>
</dbReference>
<keyword evidence="2" id="KW-0812">Transmembrane</keyword>
<dbReference type="Proteomes" id="UP000288725">
    <property type="component" value="Chromosome 6"/>
</dbReference>
<feature type="compositionally biased region" description="Polar residues" evidence="1">
    <location>
        <begin position="93"/>
        <end position="119"/>
    </location>
</feature>
<name>A0A444RZN1_VERDA</name>
<dbReference type="EMBL" id="RSDZ01000047">
    <property type="protein sequence ID" value="RXG46626.1"/>
    <property type="molecule type" value="Genomic_DNA"/>
</dbReference>
<evidence type="ECO:0008006" key="5">
    <source>
        <dbReference type="Google" id="ProtNLM"/>
    </source>
</evidence>
<proteinExistence type="predicted"/>
<keyword evidence="2" id="KW-1133">Transmembrane helix</keyword>